<feature type="transmembrane region" description="Helical" evidence="5">
    <location>
        <begin position="314"/>
        <end position="336"/>
    </location>
</feature>
<evidence type="ECO:0000259" key="6">
    <source>
        <dbReference type="PROSITE" id="PS50850"/>
    </source>
</evidence>
<evidence type="ECO:0000256" key="4">
    <source>
        <dbReference type="ARBA" id="ARBA00023136"/>
    </source>
</evidence>
<evidence type="ECO:0000313" key="8">
    <source>
        <dbReference type="Proteomes" id="UP000533269"/>
    </source>
</evidence>
<accession>A0A7W4TL25</accession>
<dbReference type="InterPro" id="IPR011701">
    <property type="entry name" value="MFS"/>
</dbReference>
<protein>
    <submittedName>
        <fullName evidence="7">MFS family permease</fullName>
    </submittedName>
</protein>
<dbReference type="InterPro" id="IPR020846">
    <property type="entry name" value="MFS_dom"/>
</dbReference>
<feature type="transmembrane region" description="Helical" evidence="5">
    <location>
        <begin position="21"/>
        <end position="46"/>
    </location>
</feature>
<dbReference type="PANTHER" id="PTHR23542:SF1">
    <property type="entry name" value="MAJOR FACILITATOR SUPERFAMILY (MFS) PROFILE DOMAIN-CONTAINING PROTEIN"/>
    <property type="match status" value="1"/>
</dbReference>
<dbReference type="AlphaFoldDB" id="A0A7W4TL25"/>
<keyword evidence="3 5" id="KW-1133">Transmembrane helix</keyword>
<feature type="domain" description="Major facilitator superfamily (MFS) profile" evidence="6">
    <location>
        <begin position="220"/>
        <end position="400"/>
    </location>
</feature>
<organism evidence="7 8">
    <name type="scientific">Kineococcus radiotolerans</name>
    <dbReference type="NCBI Taxonomy" id="131568"/>
    <lineage>
        <taxon>Bacteria</taxon>
        <taxon>Bacillati</taxon>
        <taxon>Actinomycetota</taxon>
        <taxon>Actinomycetes</taxon>
        <taxon>Kineosporiales</taxon>
        <taxon>Kineosporiaceae</taxon>
        <taxon>Kineococcus</taxon>
    </lineage>
</organism>
<dbReference type="GO" id="GO:0005886">
    <property type="term" value="C:plasma membrane"/>
    <property type="evidence" value="ECO:0007669"/>
    <property type="project" value="UniProtKB-SubCell"/>
</dbReference>
<proteinExistence type="predicted"/>
<sequence length="400" mass="39077">MTTSPSVSLRSRYARLPELAGRAYLPTTALGRLPITMVPLAILALVTSTSGSVAVGGSASAAAAVGEAVGVPVVGWFADRRGQRAVLLAVVALHLAALVGLFAALDGASAVTVLAAAAAVGLTLPSVGGFSRARWLRMTTAEDERSTAFAFEGTVDEAAFILGPALVGIIGVAVSPAAALLSTAALTTVFVTAFALHPSHRVTGAVRAAGAGPVPPLPGIVVVPVLGMLAMGAVFGATQTGVTAAAEAIGSASLGSLVYAVSAIGSTATTICLVLLPDRFGLRSRWVACALGLLAGAGLMAATATSLLPLTVAVLVAGLFIGPTLVTVNTIAATLVAAERGALLMALLNSGVVLGVATGAALGGALAEHFGPASGFAVVGAAAALLLALAPLAPVRRAVP</sequence>
<feature type="transmembrane region" description="Helical" evidence="5">
    <location>
        <begin position="85"/>
        <end position="104"/>
    </location>
</feature>
<feature type="transmembrane region" description="Helical" evidence="5">
    <location>
        <begin position="373"/>
        <end position="395"/>
    </location>
</feature>
<dbReference type="GO" id="GO:0022857">
    <property type="term" value="F:transmembrane transporter activity"/>
    <property type="evidence" value="ECO:0007669"/>
    <property type="project" value="InterPro"/>
</dbReference>
<reference evidence="7 8" key="2">
    <citation type="submission" date="2020-08" db="EMBL/GenBank/DDBJ databases">
        <authorList>
            <person name="Partida-Martinez L."/>
            <person name="Huntemann M."/>
            <person name="Clum A."/>
            <person name="Wang J."/>
            <person name="Palaniappan K."/>
            <person name="Ritter S."/>
            <person name="Chen I.-M."/>
            <person name="Stamatis D."/>
            <person name="Reddy T."/>
            <person name="O'Malley R."/>
            <person name="Daum C."/>
            <person name="Shapiro N."/>
            <person name="Ivanova N."/>
            <person name="Kyrpides N."/>
            <person name="Woyke T."/>
        </authorList>
    </citation>
    <scope>NUCLEOTIDE SEQUENCE [LARGE SCALE GENOMIC DNA]</scope>
    <source>
        <strain evidence="7 8">AS2.23</strain>
    </source>
</reference>
<evidence type="ECO:0000313" key="7">
    <source>
        <dbReference type="EMBL" id="MBB2900598.1"/>
    </source>
</evidence>
<keyword evidence="2 5" id="KW-0812">Transmembrane</keyword>
<dbReference type="InterPro" id="IPR036259">
    <property type="entry name" value="MFS_trans_sf"/>
</dbReference>
<reference evidence="7 8" key="1">
    <citation type="submission" date="2020-08" db="EMBL/GenBank/DDBJ databases">
        <title>The Agave Microbiome: Exploring the role of microbial communities in plant adaptations to desert environments.</title>
        <authorList>
            <person name="Partida-Martinez L.P."/>
        </authorList>
    </citation>
    <scope>NUCLEOTIDE SEQUENCE [LARGE SCALE GENOMIC DNA]</scope>
    <source>
        <strain evidence="7 8">AS2.23</strain>
    </source>
</reference>
<feature type="transmembrane region" description="Helical" evidence="5">
    <location>
        <begin position="177"/>
        <end position="196"/>
    </location>
</feature>
<feature type="transmembrane region" description="Helical" evidence="5">
    <location>
        <begin position="110"/>
        <end position="128"/>
    </location>
</feature>
<feature type="transmembrane region" description="Helical" evidence="5">
    <location>
        <begin position="343"/>
        <end position="367"/>
    </location>
</feature>
<dbReference type="EMBL" id="JACHVY010000001">
    <property type="protein sequence ID" value="MBB2900598.1"/>
    <property type="molecule type" value="Genomic_DNA"/>
</dbReference>
<comment type="subcellular location">
    <subcellularLocation>
        <location evidence="1">Cell membrane</location>
        <topology evidence="1">Multi-pass membrane protein</topology>
    </subcellularLocation>
</comment>
<comment type="caution">
    <text evidence="7">The sequence shown here is derived from an EMBL/GenBank/DDBJ whole genome shotgun (WGS) entry which is preliminary data.</text>
</comment>
<feature type="transmembrane region" description="Helical" evidence="5">
    <location>
        <begin position="149"/>
        <end position="171"/>
    </location>
</feature>
<dbReference type="Proteomes" id="UP000533269">
    <property type="component" value="Unassembled WGS sequence"/>
</dbReference>
<dbReference type="SUPFAM" id="SSF103473">
    <property type="entry name" value="MFS general substrate transporter"/>
    <property type="match status" value="1"/>
</dbReference>
<dbReference type="PANTHER" id="PTHR23542">
    <property type="match status" value="1"/>
</dbReference>
<feature type="transmembrane region" description="Helical" evidence="5">
    <location>
        <begin position="288"/>
        <end position="308"/>
    </location>
</feature>
<evidence type="ECO:0000256" key="2">
    <source>
        <dbReference type="ARBA" id="ARBA00022692"/>
    </source>
</evidence>
<feature type="transmembrane region" description="Helical" evidence="5">
    <location>
        <begin position="58"/>
        <end position="78"/>
    </location>
</feature>
<feature type="transmembrane region" description="Helical" evidence="5">
    <location>
        <begin position="217"/>
        <end position="237"/>
    </location>
</feature>
<name>A0A7W4TL25_KINRA</name>
<keyword evidence="4 5" id="KW-0472">Membrane</keyword>
<dbReference type="Pfam" id="PF07690">
    <property type="entry name" value="MFS_1"/>
    <property type="match status" value="1"/>
</dbReference>
<feature type="transmembrane region" description="Helical" evidence="5">
    <location>
        <begin position="257"/>
        <end position="276"/>
    </location>
</feature>
<dbReference type="RefSeq" id="WP_183390797.1">
    <property type="nucleotide sequence ID" value="NZ_JACHVY010000001.1"/>
</dbReference>
<dbReference type="PROSITE" id="PS50850">
    <property type="entry name" value="MFS"/>
    <property type="match status" value="1"/>
</dbReference>
<evidence type="ECO:0000256" key="5">
    <source>
        <dbReference type="SAM" id="Phobius"/>
    </source>
</evidence>
<evidence type="ECO:0000256" key="1">
    <source>
        <dbReference type="ARBA" id="ARBA00004651"/>
    </source>
</evidence>
<evidence type="ECO:0000256" key="3">
    <source>
        <dbReference type="ARBA" id="ARBA00022989"/>
    </source>
</evidence>
<dbReference type="Gene3D" id="1.20.1250.20">
    <property type="entry name" value="MFS general substrate transporter like domains"/>
    <property type="match status" value="1"/>
</dbReference>
<gene>
    <name evidence="7" type="ORF">FHR75_001386</name>
</gene>